<dbReference type="EMBL" id="CAJNAQ010000005">
    <property type="protein sequence ID" value="CAE6492530.1"/>
    <property type="molecule type" value="Genomic_DNA"/>
</dbReference>
<evidence type="ECO:0000313" key="2">
    <source>
        <dbReference type="Proteomes" id="UP000655759"/>
    </source>
</evidence>
<proteinExistence type="predicted"/>
<protein>
    <submittedName>
        <fullName evidence="1">Type III restriction protein subunit R</fullName>
    </submittedName>
</protein>
<dbReference type="InterPro" id="IPR027417">
    <property type="entry name" value="P-loop_NTPase"/>
</dbReference>
<evidence type="ECO:0000313" key="1">
    <source>
        <dbReference type="EMBL" id="CAE6492530.1"/>
    </source>
</evidence>
<gene>
    <name evidence="1" type="ORF">NUZ5A_50047</name>
</gene>
<dbReference type="RefSeq" id="WP_205098847.1">
    <property type="nucleotide sequence ID" value="NZ_CAJNAQ010000005.1"/>
</dbReference>
<dbReference type="Gene3D" id="3.40.50.300">
    <property type="entry name" value="P-loop containing nucleotide triphosphate hydrolases"/>
    <property type="match status" value="1"/>
</dbReference>
<sequence length="267" mass="31112">MLSEGWDAKTVTHIMGLRAFSSQLLCEQVVGRGLRRTSYDVNPQTGLFEPEYVNIFGVPFTFLPHEGGEDAPPVPPTPKTRIYVDDAKKEHEISWPNVIRINHVYLPKLTLDLKDIKSIELRPEDTPRLVEVAPIIEGKPDVTKITEIDLDSLGKRYRKQRLIFEATLEIFEQMQPTWKGRKEIMLSQLTKIVEDFIDSSKIVIKSKFFQEDFRKRLLIMLNMRKIVQHLFTAIRFENTQTVVPIYDKEMPIKSTSRMMTWYTSRPC</sequence>
<reference evidence="1" key="1">
    <citation type="submission" date="2021-02" db="EMBL/GenBank/DDBJ databases">
        <authorList>
            <person name="Han P."/>
        </authorList>
    </citation>
    <scope>NUCLEOTIDE SEQUENCE</scope>
    <source>
        <strain evidence="1">Candidatus Nitrosotenuis uzonensis 5A</strain>
    </source>
</reference>
<comment type="caution">
    <text evidence="1">The sequence shown here is derived from an EMBL/GenBank/DDBJ whole genome shotgun (WGS) entry which is preliminary data.</text>
</comment>
<accession>A0A812EY78</accession>
<name>A0A812EY78_9ARCH</name>
<organism evidence="1 2">
    <name type="scientific">Candidatus Nitrosotenuis uzonensis</name>
    <dbReference type="NCBI Taxonomy" id="1407055"/>
    <lineage>
        <taxon>Archaea</taxon>
        <taxon>Nitrososphaerota</taxon>
        <taxon>Candidatus Nitrosotenuis</taxon>
    </lineage>
</organism>
<dbReference type="AlphaFoldDB" id="A0A812EY78"/>
<dbReference type="Proteomes" id="UP000655759">
    <property type="component" value="Unassembled WGS sequence"/>
</dbReference>